<gene>
    <name evidence="1" type="ORF">CDAR_487721</name>
</gene>
<sequence>MKNNDNIFYLDSRIGALCSNDSAARARTCWRASFVFDECHSLAATKPETPFREPSNLQQFIKEACVDSELNGQLIFGFGFGMVK</sequence>
<organism evidence="1 2">
    <name type="scientific">Caerostris darwini</name>
    <dbReference type="NCBI Taxonomy" id="1538125"/>
    <lineage>
        <taxon>Eukaryota</taxon>
        <taxon>Metazoa</taxon>
        <taxon>Ecdysozoa</taxon>
        <taxon>Arthropoda</taxon>
        <taxon>Chelicerata</taxon>
        <taxon>Arachnida</taxon>
        <taxon>Araneae</taxon>
        <taxon>Araneomorphae</taxon>
        <taxon>Entelegynae</taxon>
        <taxon>Araneoidea</taxon>
        <taxon>Araneidae</taxon>
        <taxon>Caerostris</taxon>
    </lineage>
</organism>
<evidence type="ECO:0000313" key="1">
    <source>
        <dbReference type="EMBL" id="GIX99661.1"/>
    </source>
</evidence>
<protein>
    <submittedName>
        <fullName evidence="1">Uncharacterized protein</fullName>
    </submittedName>
</protein>
<dbReference type="EMBL" id="BPLQ01003322">
    <property type="protein sequence ID" value="GIX99661.1"/>
    <property type="molecule type" value="Genomic_DNA"/>
</dbReference>
<accession>A0AAV4PRI0</accession>
<dbReference type="Proteomes" id="UP001054837">
    <property type="component" value="Unassembled WGS sequence"/>
</dbReference>
<evidence type="ECO:0000313" key="2">
    <source>
        <dbReference type="Proteomes" id="UP001054837"/>
    </source>
</evidence>
<proteinExistence type="predicted"/>
<dbReference type="AlphaFoldDB" id="A0AAV4PRI0"/>
<reference evidence="1 2" key="1">
    <citation type="submission" date="2021-06" db="EMBL/GenBank/DDBJ databases">
        <title>Caerostris darwini draft genome.</title>
        <authorList>
            <person name="Kono N."/>
            <person name="Arakawa K."/>
        </authorList>
    </citation>
    <scope>NUCLEOTIDE SEQUENCE [LARGE SCALE GENOMIC DNA]</scope>
</reference>
<keyword evidence="2" id="KW-1185">Reference proteome</keyword>
<name>A0AAV4PRI0_9ARAC</name>
<comment type="caution">
    <text evidence="1">The sequence shown here is derived from an EMBL/GenBank/DDBJ whole genome shotgun (WGS) entry which is preliminary data.</text>
</comment>